<keyword evidence="8" id="KW-1003">Cell membrane</keyword>
<dbReference type="Gene3D" id="2.40.50.140">
    <property type="entry name" value="Nucleic acid-binding proteins"/>
    <property type="match status" value="2"/>
</dbReference>
<feature type="domain" description="RNase E/G thioredoxin-like" evidence="11">
    <location>
        <begin position="696"/>
        <end position="780"/>
    </location>
</feature>
<dbReference type="AlphaFoldDB" id="A0A0P1FF57"/>
<dbReference type="EMBL" id="CYSC01000021">
    <property type="protein sequence ID" value="CUH71491.1"/>
    <property type="molecule type" value="Genomic_DNA"/>
</dbReference>
<keyword evidence="1 8" id="KW-0963">Cytoplasm</keyword>
<feature type="compositionally biased region" description="Acidic residues" evidence="9">
    <location>
        <begin position="808"/>
        <end position="819"/>
    </location>
</feature>
<feature type="compositionally biased region" description="Acidic residues" evidence="9">
    <location>
        <begin position="970"/>
        <end position="1006"/>
    </location>
</feature>
<keyword evidence="8" id="KW-0698">rRNA processing</keyword>
<dbReference type="GO" id="GO:0006364">
    <property type="term" value="P:rRNA processing"/>
    <property type="evidence" value="ECO:0007669"/>
    <property type="project" value="UniProtKB-UniRule"/>
</dbReference>
<feature type="compositionally biased region" description="Low complexity" evidence="9">
    <location>
        <begin position="1037"/>
        <end position="1046"/>
    </location>
</feature>
<dbReference type="SUPFAM" id="SSF50249">
    <property type="entry name" value="Nucleic acid-binding proteins"/>
    <property type="match status" value="1"/>
</dbReference>
<feature type="region of interest" description="Disordered" evidence="9">
    <location>
        <begin position="97"/>
        <end position="377"/>
    </location>
</feature>
<feature type="binding site" evidence="8">
    <location>
        <position position="639"/>
    </location>
    <ligand>
        <name>Mg(2+)</name>
        <dbReference type="ChEBI" id="CHEBI:18420"/>
        <note>catalytic</note>
    </ligand>
</feature>
<evidence type="ECO:0000256" key="3">
    <source>
        <dbReference type="ARBA" id="ARBA00022723"/>
    </source>
</evidence>
<dbReference type="EC" id="3.1.26.12" evidence="8"/>
<dbReference type="GO" id="GO:0008033">
    <property type="term" value="P:tRNA processing"/>
    <property type="evidence" value="ECO:0007669"/>
    <property type="project" value="UniProtKB-UniRule"/>
</dbReference>
<evidence type="ECO:0000313" key="14">
    <source>
        <dbReference type="Proteomes" id="UP000051086"/>
    </source>
</evidence>
<feature type="compositionally biased region" description="Low complexity" evidence="9">
    <location>
        <begin position="1007"/>
        <end position="1029"/>
    </location>
</feature>
<feature type="compositionally biased region" description="Low complexity" evidence="9">
    <location>
        <begin position="958"/>
        <end position="969"/>
    </location>
</feature>
<keyword evidence="3 8" id="KW-0479">Metal-binding</keyword>
<feature type="binding site" evidence="8">
    <location>
        <position position="697"/>
    </location>
    <ligand>
        <name>Zn(2+)</name>
        <dbReference type="ChEBI" id="CHEBI:29105"/>
        <note>ligand shared between dimeric partners</note>
    </ligand>
</feature>
<keyword evidence="6 8" id="KW-0460">Magnesium</keyword>
<dbReference type="InterPro" id="IPR012340">
    <property type="entry name" value="NA-bd_OB-fold"/>
</dbReference>
<keyword evidence="8" id="KW-0472">Membrane</keyword>
<dbReference type="Proteomes" id="UP000051086">
    <property type="component" value="Unassembled WGS sequence"/>
</dbReference>
<feature type="compositionally biased region" description="Acidic residues" evidence="9">
    <location>
        <begin position="318"/>
        <end position="347"/>
    </location>
</feature>
<comment type="cofactor">
    <cofactor evidence="8">
        <name>Zn(2+)</name>
        <dbReference type="ChEBI" id="CHEBI:29105"/>
    </cofactor>
    <text evidence="8">Binds 2 Zn(2+) ions per homotetramer.</text>
</comment>
<comment type="subunit">
    <text evidence="8">Homotetramer formed by a dimer of dimers.</text>
</comment>
<dbReference type="GO" id="GO:0005737">
    <property type="term" value="C:cytoplasm"/>
    <property type="evidence" value="ECO:0007669"/>
    <property type="project" value="UniProtKB-SubCell"/>
</dbReference>
<dbReference type="InterPro" id="IPR004659">
    <property type="entry name" value="RNase_E/G"/>
</dbReference>
<dbReference type="PANTHER" id="PTHR30001:SF1">
    <property type="entry name" value="RIBONUCLEASE E_G-LIKE PROTEIN, CHLOROPLASTIC"/>
    <property type="match status" value="1"/>
</dbReference>
<comment type="cofactor">
    <cofactor evidence="8">
        <name>Mg(2+)</name>
        <dbReference type="ChEBI" id="CHEBI:18420"/>
    </cofactor>
    <text evidence="8">Binds 1 Mg(2+) ion per subunit.</text>
</comment>
<reference evidence="12 14" key="1">
    <citation type="submission" date="2015-09" db="EMBL/GenBank/DDBJ databases">
        <authorList>
            <person name="Rodrigo-Torres L."/>
            <person name="Arahal D.R."/>
        </authorList>
    </citation>
    <scope>NUCLEOTIDE SEQUENCE [LARGE SCALE GENOMIC DNA]</scope>
    <source>
        <strain evidence="12 14">CECT 5118</strain>
    </source>
</reference>
<dbReference type="GO" id="GO:0006402">
    <property type="term" value="P:mRNA catabolic process"/>
    <property type="evidence" value="ECO:0007669"/>
    <property type="project" value="UniProtKB-UniRule"/>
</dbReference>
<feature type="compositionally biased region" description="Acidic residues" evidence="9">
    <location>
        <begin position="358"/>
        <end position="368"/>
    </location>
</feature>
<keyword evidence="7 8" id="KW-0694">RNA-binding</keyword>
<dbReference type="HAMAP" id="MF_00970">
    <property type="entry name" value="RNase_E"/>
    <property type="match status" value="1"/>
</dbReference>
<evidence type="ECO:0000256" key="5">
    <source>
        <dbReference type="ARBA" id="ARBA00022801"/>
    </source>
</evidence>
<feature type="compositionally biased region" description="Basic and acidic residues" evidence="9">
    <location>
        <begin position="129"/>
        <end position="144"/>
    </location>
</feature>
<evidence type="ECO:0000256" key="2">
    <source>
        <dbReference type="ARBA" id="ARBA00022722"/>
    </source>
</evidence>
<dbReference type="GO" id="GO:0000287">
    <property type="term" value="F:magnesium ion binding"/>
    <property type="evidence" value="ECO:0007669"/>
    <property type="project" value="UniProtKB-UniRule"/>
</dbReference>
<comment type="subcellular location">
    <subcellularLocation>
        <location evidence="8">Cytoplasm</location>
    </subcellularLocation>
    <subcellularLocation>
        <location evidence="8">Cell inner membrane</location>
        <topology evidence="8">Peripheral membrane protein</topology>
        <orientation evidence="8">Cytoplasmic side</orientation>
    </subcellularLocation>
</comment>
<comment type="function">
    <text evidence="8">Endoribonuclease that plays a central role in RNA processing and decay. Required for the maturation of 5S and 16S rRNAs and the majority of tRNAs. Also involved in the degradation of most mRNAs.</text>
</comment>
<dbReference type="PANTHER" id="PTHR30001">
    <property type="entry name" value="RIBONUCLEASE"/>
    <property type="match status" value="1"/>
</dbReference>
<feature type="compositionally biased region" description="Low complexity" evidence="9">
    <location>
        <begin position="177"/>
        <end position="202"/>
    </location>
</feature>
<feature type="binding site" evidence="8">
    <location>
        <position position="596"/>
    </location>
    <ligand>
        <name>Mg(2+)</name>
        <dbReference type="ChEBI" id="CHEBI:18420"/>
        <note>catalytic</note>
    </ligand>
</feature>
<feature type="compositionally biased region" description="Basic and acidic residues" evidence="9">
    <location>
        <begin position="97"/>
        <end position="107"/>
    </location>
</feature>
<dbReference type="InterPro" id="IPR028878">
    <property type="entry name" value="RNase_E"/>
</dbReference>
<dbReference type="GO" id="GO:0019843">
    <property type="term" value="F:rRNA binding"/>
    <property type="evidence" value="ECO:0007669"/>
    <property type="project" value="UniProtKB-KW"/>
</dbReference>
<keyword evidence="8" id="KW-0862">Zinc</keyword>
<evidence type="ECO:0000256" key="9">
    <source>
        <dbReference type="SAM" id="MobiDB-lite"/>
    </source>
</evidence>
<sequence>MQTDNMAKKMLIDATHAEETRVVVVDGNKVEEFDFESENKRQLAGNIYLAKVTRVEPSLQAAFVDYGGNRHGFLAFSEIHPDYYQIPVADREALMEEERAYAEQQKAEEEEEEKKPRRRRSRSRAASNRSKDAKVSKEVEKPAEDIPAAEADTPAAEASGEIAGMETIDLTGENTSDAVEVGAADVVDAGEGLSPMETVAETPVEEPAEATAEDAPAEETAEAPEAGEEAAAAEDPKADEAVAQDPAADAAEAPAEEPAAEEAPAEDTAEVAAEAAPEATPEAAQAEEVKADDAVAEAPAEEAQAEKAPAEDAPAAEADAEADAPAEANAEEASEESSDDEDEDGDDKLDATEKDDSIESVAEEDDSEEIRPRRKPRPRRYKIQEVIKVRQILLVQVVKEERGNKGAALTTYLSLAGRYCVLMPNTARGGGISRKITNAVDRKKLKEIANELDVPKGAGLIVRTAGAKRTKAEIKRDYEYLQRMWEQIRELTLKSIAPAKIYEEGDLIKRSIRDLYNREIDEVLVEGERGYRIAKDFMKMIMPSHAKNVKNYQDQLPLFARYQVESYLGGMFNPTVQLKSGGYIVIGVTEALVAVDVNSGRATKEGSIEETALKTNLEAAEEVARQLRLRDLAGLIVIDFIDMDERRNNNAVEKRLKDKLKSDRARIQIGRISGFGLLEMSRQRLRPGMIEATTQPCPACHGTGLIRSDDNLALSILRQIEEEGTRGRSREVLVKCPVGIANFIMNQKREHVAQIEGRYGLSVRIEGDPMLISPDFTLEKFKTATRVVAEAPAPVVSVDTSLMDQIDEEAEAEEAEEALAAETAENGEDENKPKKRRRRRRRRKNASERAEGENGEAQEAEAGAVGETAEAAEAVTEEGADASEAAEGDAPAEEKKPRRRRRSRRRKSDQPAEGTEEGAAADAEAPAADEGAEPAVEAEVSAEAEAPAVEESAEEAVAETPEAETVAEAATEEAAAEDAPAEDAAAEVEAEAETEAAPEPVLEEVAAEAAPEAQAEAPPAEAPAAAQEPAPEPTPEPVAEVAVEKPAAPPKPKRRGWWSV</sequence>
<accession>A0A0P1FF57</accession>
<feature type="compositionally biased region" description="Low complexity" evidence="9">
    <location>
        <begin position="911"/>
        <end position="950"/>
    </location>
</feature>
<evidence type="ECO:0000256" key="8">
    <source>
        <dbReference type="HAMAP-Rule" id="MF_00970"/>
    </source>
</evidence>
<feature type="region of interest" description="Required for zinc-mediated homotetramerization and catalytic activity" evidence="8">
    <location>
        <begin position="697"/>
        <end position="700"/>
    </location>
</feature>
<feature type="compositionally biased region" description="Basic and acidic residues" evidence="9">
    <location>
        <begin position="348"/>
        <end position="357"/>
    </location>
</feature>
<feature type="compositionally biased region" description="Low complexity" evidence="9">
    <location>
        <begin position="241"/>
        <end position="253"/>
    </location>
</feature>
<organism evidence="13 15">
    <name type="scientific">Thalassovita autumnalis</name>
    <dbReference type="NCBI Taxonomy" id="2072972"/>
    <lineage>
        <taxon>Bacteria</taxon>
        <taxon>Pseudomonadati</taxon>
        <taxon>Pseudomonadota</taxon>
        <taxon>Alphaproteobacteria</taxon>
        <taxon>Rhodobacterales</taxon>
        <taxon>Roseobacteraceae</taxon>
        <taxon>Thalassovita</taxon>
    </lineage>
</organism>
<evidence type="ECO:0000256" key="1">
    <source>
        <dbReference type="ARBA" id="ARBA00022490"/>
    </source>
</evidence>
<reference evidence="13 15" key="2">
    <citation type="submission" date="2015-09" db="EMBL/GenBank/DDBJ databases">
        <authorList>
            <consortium name="Swine Surveillance"/>
        </authorList>
    </citation>
    <scope>NUCLEOTIDE SEQUENCE [LARGE SCALE GENOMIC DNA]</scope>
    <source>
        <strain evidence="13 15">5120</strain>
    </source>
</reference>
<protein>
    <recommendedName>
        <fullName evidence="8">Ribonuclease E</fullName>
        <shortName evidence="8">RNase E</shortName>
        <ecNumber evidence="8">3.1.26.12</ecNumber>
    </recommendedName>
</protein>
<dbReference type="Proteomes" id="UP000051887">
    <property type="component" value="Unassembled WGS sequence"/>
</dbReference>
<feature type="compositionally biased region" description="Low complexity" evidence="9">
    <location>
        <begin position="145"/>
        <end position="158"/>
    </location>
</feature>
<dbReference type="GO" id="GO:0008270">
    <property type="term" value="F:zinc ion binding"/>
    <property type="evidence" value="ECO:0007669"/>
    <property type="project" value="UniProtKB-UniRule"/>
</dbReference>
<evidence type="ECO:0000313" key="15">
    <source>
        <dbReference type="Proteomes" id="UP000051887"/>
    </source>
</evidence>
<dbReference type="Pfam" id="PF20833">
    <property type="entry name" value="RNase_E_G_Thio"/>
    <property type="match status" value="1"/>
</dbReference>
<feature type="compositionally biased region" description="Acidic residues" evidence="9">
    <location>
        <begin position="203"/>
        <end position="232"/>
    </location>
</feature>
<keyword evidence="8" id="KW-0997">Cell inner membrane</keyword>
<comment type="similarity">
    <text evidence="8">Belongs to the RNase E/G family. RNase E subfamily.</text>
</comment>
<evidence type="ECO:0000313" key="13">
    <source>
        <dbReference type="EMBL" id="CUH71491.1"/>
    </source>
</evidence>
<comment type="catalytic activity">
    <reaction evidence="8">
        <text>Endonucleolytic cleavage of single-stranded RNA in A- and U-rich regions.</text>
        <dbReference type="EC" id="3.1.26.12"/>
    </reaction>
</comment>
<feature type="compositionally biased region" description="Basic residues" evidence="9">
    <location>
        <begin position="1051"/>
        <end position="1060"/>
    </location>
</feature>
<feature type="compositionally biased region" description="Low complexity" evidence="9">
    <location>
        <begin position="270"/>
        <end position="286"/>
    </location>
</feature>
<feature type="region of interest" description="Disordered" evidence="9">
    <location>
        <begin position="808"/>
        <end position="1060"/>
    </location>
</feature>
<dbReference type="GO" id="GO:0000049">
    <property type="term" value="F:tRNA binding"/>
    <property type="evidence" value="ECO:0007669"/>
    <property type="project" value="UniProtKB-KW"/>
</dbReference>
<evidence type="ECO:0000256" key="7">
    <source>
        <dbReference type="ARBA" id="ARBA00022884"/>
    </source>
</evidence>
<dbReference type="GO" id="GO:0009898">
    <property type="term" value="C:cytoplasmic side of plasma membrane"/>
    <property type="evidence" value="ECO:0007669"/>
    <property type="project" value="UniProtKB-UniRule"/>
</dbReference>
<name>A0A0P1FF57_9RHOB</name>
<dbReference type="EMBL" id="CYSB01000027">
    <property type="protein sequence ID" value="CUH66748.1"/>
    <property type="molecule type" value="Genomic_DNA"/>
</dbReference>
<feature type="compositionally biased region" description="Acidic residues" evidence="9">
    <location>
        <begin position="254"/>
        <end position="269"/>
    </location>
</feature>
<dbReference type="InterPro" id="IPR048583">
    <property type="entry name" value="RNase_E_G_thioredoxin-like"/>
</dbReference>
<dbReference type="NCBIfam" id="TIGR00757">
    <property type="entry name" value="RNaseEG"/>
    <property type="match status" value="1"/>
</dbReference>
<dbReference type="GO" id="GO:0008995">
    <property type="term" value="F:ribonuclease E activity"/>
    <property type="evidence" value="ECO:0007669"/>
    <property type="project" value="UniProtKB-EC"/>
</dbReference>
<keyword evidence="8" id="KW-0699">rRNA-binding</keyword>
<dbReference type="Gene3D" id="3.40.1260.20">
    <property type="entry name" value="Ribonuclease E, catalytic domain"/>
    <property type="match status" value="1"/>
</dbReference>
<evidence type="ECO:0000256" key="4">
    <source>
        <dbReference type="ARBA" id="ARBA00022759"/>
    </source>
</evidence>
<dbReference type="Pfam" id="PF10150">
    <property type="entry name" value="RNase_E_G"/>
    <property type="match status" value="1"/>
</dbReference>
<feature type="domain" description="RNA-binding protein AU-1/Ribonuclease E/G" evidence="10">
    <location>
        <begin position="414"/>
        <end position="684"/>
    </location>
</feature>
<dbReference type="InterPro" id="IPR019307">
    <property type="entry name" value="RNA-bd_AU-1/RNase_E/G"/>
</dbReference>
<proteinExistence type="inferred from homology"/>
<keyword evidence="14" id="KW-1185">Reference proteome</keyword>
<feature type="compositionally biased region" description="Low complexity" evidence="9">
    <location>
        <begin position="860"/>
        <end position="874"/>
    </location>
</feature>
<keyword evidence="8" id="KW-0819">tRNA processing</keyword>
<keyword evidence="4 8" id="KW-0255">Endonuclease</keyword>
<feature type="binding site" evidence="8">
    <location>
        <position position="700"/>
    </location>
    <ligand>
        <name>Zn(2+)</name>
        <dbReference type="ChEBI" id="CHEBI:29105"/>
        <note>ligand shared between dimeric partners</note>
    </ligand>
</feature>
<feature type="compositionally biased region" description="Basic residues" evidence="9">
    <location>
        <begin position="897"/>
        <end position="907"/>
    </location>
</feature>
<keyword evidence="2 8" id="KW-0540">Nuclease</keyword>
<feature type="compositionally biased region" description="Acidic residues" evidence="9">
    <location>
        <begin position="875"/>
        <end position="891"/>
    </location>
</feature>
<feature type="compositionally biased region" description="Basic residues" evidence="9">
    <location>
        <begin position="833"/>
        <end position="844"/>
    </location>
</feature>
<keyword evidence="5 8" id="KW-0378">Hydrolase</keyword>
<evidence type="ECO:0000259" key="10">
    <source>
        <dbReference type="Pfam" id="PF10150"/>
    </source>
</evidence>
<evidence type="ECO:0000313" key="12">
    <source>
        <dbReference type="EMBL" id="CUH66748.1"/>
    </source>
</evidence>
<keyword evidence="8" id="KW-0820">tRNA-binding</keyword>
<gene>
    <name evidence="8 13" type="primary">rne</name>
    <name evidence="12" type="ORF">TL5118_01885</name>
    <name evidence="13" type="ORF">TL5120_01277</name>
</gene>
<evidence type="ECO:0000259" key="11">
    <source>
        <dbReference type="Pfam" id="PF20833"/>
    </source>
</evidence>
<evidence type="ECO:0000256" key="6">
    <source>
        <dbReference type="ARBA" id="ARBA00022842"/>
    </source>
</evidence>